<protein>
    <submittedName>
        <fullName evidence="1">Uncharacterized protein</fullName>
    </submittedName>
</protein>
<dbReference type="EMBL" id="VDEP01000172">
    <property type="protein sequence ID" value="KAA1126213.1"/>
    <property type="molecule type" value="Genomic_DNA"/>
</dbReference>
<dbReference type="AlphaFoldDB" id="A0A5B0RN61"/>
<evidence type="ECO:0000313" key="1">
    <source>
        <dbReference type="EMBL" id="KAA1126213.1"/>
    </source>
</evidence>
<proteinExistence type="predicted"/>
<comment type="caution">
    <text evidence="1">The sequence shown here is derived from an EMBL/GenBank/DDBJ whole genome shotgun (WGS) entry which is preliminary data.</text>
</comment>
<organism evidence="1 2">
    <name type="scientific">Puccinia graminis f. sp. tritici</name>
    <dbReference type="NCBI Taxonomy" id="56615"/>
    <lineage>
        <taxon>Eukaryota</taxon>
        <taxon>Fungi</taxon>
        <taxon>Dikarya</taxon>
        <taxon>Basidiomycota</taxon>
        <taxon>Pucciniomycotina</taxon>
        <taxon>Pucciniomycetes</taxon>
        <taxon>Pucciniales</taxon>
        <taxon>Pucciniaceae</taxon>
        <taxon>Puccinia</taxon>
    </lineage>
</organism>
<dbReference type="Proteomes" id="UP000325313">
    <property type="component" value="Unassembled WGS sequence"/>
</dbReference>
<sequence length="71" mass="8177">MNLESGVSPPRVHQKQFPRWIEYRVVLKEIFCQDSSLGLRVLEYLELRGGLLKFQSVSSNHLSESDANESQ</sequence>
<reference evidence="1 2" key="1">
    <citation type="submission" date="2019-05" db="EMBL/GenBank/DDBJ databases">
        <title>Emergence of the Ug99 lineage of the wheat stem rust pathogen through somatic hybridization.</title>
        <authorList>
            <person name="Li F."/>
            <person name="Upadhyaya N.M."/>
            <person name="Sperschneider J."/>
            <person name="Matny O."/>
            <person name="Nguyen-Phuc H."/>
            <person name="Mago R."/>
            <person name="Raley C."/>
            <person name="Miller M.E."/>
            <person name="Silverstein K.A.T."/>
            <person name="Henningsen E."/>
            <person name="Hirsch C.D."/>
            <person name="Visser B."/>
            <person name="Pretorius Z.A."/>
            <person name="Steffenson B.J."/>
            <person name="Schwessinger B."/>
            <person name="Dodds P.N."/>
            <person name="Figueroa M."/>
        </authorList>
    </citation>
    <scope>NUCLEOTIDE SEQUENCE [LARGE SCALE GENOMIC DNA]</scope>
    <source>
        <strain evidence="1 2">Ug99</strain>
    </source>
</reference>
<evidence type="ECO:0000313" key="2">
    <source>
        <dbReference type="Proteomes" id="UP000325313"/>
    </source>
</evidence>
<accession>A0A5B0RN61</accession>
<name>A0A5B0RN61_PUCGR</name>
<gene>
    <name evidence="1" type="ORF">PGTUg99_015016</name>
</gene>